<sequence length="498" mass="54042">MTVGLMRSLAARMLAGPEQAAVPRGPGSGAVSAWPRMEPWRGTSVQVCGLWPLIVGGAPPVVGAPLGPVLDGEGFVCADHISWFETGLISAPSAMVLALNGVGKSSLVRRIVAAHADMGIHSMVLGDIKPDYVDLIRALGGQVITIGHGQGGINPLDAGNVGQAAAALATDPARRSALLKAAHERKKNMVLSLIQIMRRQPPGNREEIVIDEAVRILEDRGGQPALPDLLQVLREAPEQLRSVALDRGELSRYREVTEELEVSLMALLRGRMGAIFAARETTPMLMDRDVVFDVHDLMHEHSDIQAAVLLSCWSYGFATVEISQALADAGVAPRRRYSLVMDELWRILQASSGMVERVDSLTRLNRTIGIGQMMITHSMADFSSLSSQEDRTKAAGFVERSKMLLLGALPAKEMPLLEGVMDFSEAEKNRLISWSAQGGYDPFSQEALPPAGMGRFLLKTSGAPGVSFRVDFAPAERRLSDTNRRWEAKQKELREQRP</sequence>
<organism evidence="2 3">
    <name type="scientific">Actinomyces howellii</name>
    <dbReference type="NCBI Taxonomy" id="52771"/>
    <lineage>
        <taxon>Bacteria</taxon>
        <taxon>Bacillati</taxon>
        <taxon>Actinomycetota</taxon>
        <taxon>Actinomycetes</taxon>
        <taxon>Actinomycetales</taxon>
        <taxon>Actinomycetaceae</taxon>
        <taxon>Actinomyces</taxon>
    </lineage>
</organism>
<accession>A0A3S4RYA2</accession>
<dbReference type="Gene3D" id="3.40.50.300">
    <property type="entry name" value="P-loop containing nucleotide triphosphate hydrolases"/>
    <property type="match status" value="2"/>
</dbReference>
<evidence type="ECO:0000313" key="2">
    <source>
        <dbReference type="EMBL" id="VEG30000.1"/>
    </source>
</evidence>
<reference evidence="2 3" key="1">
    <citation type="submission" date="2018-12" db="EMBL/GenBank/DDBJ databases">
        <authorList>
            <consortium name="Pathogen Informatics"/>
        </authorList>
    </citation>
    <scope>NUCLEOTIDE SEQUENCE [LARGE SCALE GENOMIC DNA]</scope>
    <source>
        <strain evidence="2 3">NCTC11636</strain>
    </source>
</reference>
<dbReference type="InterPro" id="IPR027417">
    <property type="entry name" value="P-loop_NTPase"/>
</dbReference>
<dbReference type="Proteomes" id="UP000266895">
    <property type="component" value="Chromosome"/>
</dbReference>
<evidence type="ECO:0000256" key="1">
    <source>
        <dbReference type="SAM" id="MobiDB-lite"/>
    </source>
</evidence>
<dbReference type="KEGG" id="ahw:NCTC11636_02473"/>
<keyword evidence="3" id="KW-1185">Reference proteome</keyword>
<feature type="region of interest" description="Disordered" evidence="1">
    <location>
        <begin position="479"/>
        <end position="498"/>
    </location>
</feature>
<dbReference type="SUPFAM" id="SSF52540">
    <property type="entry name" value="P-loop containing nucleoside triphosphate hydrolases"/>
    <property type="match status" value="1"/>
</dbReference>
<evidence type="ECO:0000313" key="3">
    <source>
        <dbReference type="Proteomes" id="UP000266895"/>
    </source>
</evidence>
<proteinExistence type="predicted"/>
<protein>
    <submittedName>
        <fullName evidence="2">Type IV secretory pathway, VirB4 components</fullName>
    </submittedName>
</protein>
<dbReference type="EMBL" id="LR134350">
    <property type="protein sequence ID" value="VEG30000.1"/>
    <property type="molecule type" value="Genomic_DNA"/>
</dbReference>
<name>A0A3S4RYA2_9ACTO</name>
<dbReference type="AlphaFoldDB" id="A0A3S4RYA2"/>
<gene>
    <name evidence="2" type="ORF">NCTC11636_02473</name>
</gene>